<keyword evidence="2" id="KW-0812">Transmembrane</keyword>
<name>A0A497XLU2_9AQUI</name>
<evidence type="ECO:0000259" key="3">
    <source>
        <dbReference type="PROSITE" id="PS51724"/>
    </source>
</evidence>
<dbReference type="SUPFAM" id="SSF110997">
    <property type="entry name" value="Sporulation related repeat"/>
    <property type="match status" value="1"/>
</dbReference>
<organism evidence="4 5">
    <name type="scientific">Hydrogenivirga caldilitoris</name>
    <dbReference type="NCBI Taxonomy" id="246264"/>
    <lineage>
        <taxon>Bacteria</taxon>
        <taxon>Pseudomonadati</taxon>
        <taxon>Aquificota</taxon>
        <taxon>Aquificia</taxon>
        <taxon>Aquificales</taxon>
        <taxon>Aquificaceae</taxon>
        <taxon>Hydrogenivirga</taxon>
    </lineage>
</organism>
<feature type="compositionally biased region" description="Pro residues" evidence="1">
    <location>
        <begin position="82"/>
        <end position="98"/>
    </location>
</feature>
<evidence type="ECO:0000313" key="4">
    <source>
        <dbReference type="EMBL" id="RLJ69846.1"/>
    </source>
</evidence>
<dbReference type="InterPro" id="IPR036680">
    <property type="entry name" value="SPOR-like_sf"/>
</dbReference>
<feature type="compositionally biased region" description="Basic and acidic residues" evidence="1">
    <location>
        <begin position="50"/>
        <end position="77"/>
    </location>
</feature>
<proteinExistence type="predicted"/>
<dbReference type="Pfam" id="PF05036">
    <property type="entry name" value="SPOR"/>
    <property type="match status" value="1"/>
</dbReference>
<gene>
    <name evidence="4" type="ORF">BCF55_0103</name>
</gene>
<dbReference type="AlphaFoldDB" id="A0A497XLU2"/>
<dbReference type="Proteomes" id="UP000267841">
    <property type="component" value="Unassembled WGS sequence"/>
</dbReference>
<dbReference type="EMBL" id="RCCJ01000001">
    <property type="protein sequence ID" value="RLJ69846.1"/>
    <property type="molecule type" value="Genomic_DNA"/>
</dbReference>
<dbReference type="Gene3D" id="3.30.70.1070">
    <property type="entry name" value="Sporulation related repeat"/>
    <property type="match status" value="1"/>
</dbReference>
<dbReference type="InterPro" id="IPR007730">
    <property type="entry name" value="SPOR-like_dom"/>
</dbReference>
<feature type="transmembrane region" description="Helical" evidence="2">
    <location>
        <begin position="12"/>
        <end position="33"/>
    </location>
</feature>
<protein>
    <submittedName>
        <fullName evidence="4">DedD protein</fullName>
    </submittedName>
</protein>
<dbReference type="RefSeq" id="WP_121008739.1">
    <property type="nucleotide sequence ID" value="NZ_RCCJ01000001.1"/>
</dbReference>
<evidence type="ECO:0000256" key="2">
    <source>
        <dbReference type="SAM" id="Phobius"/>
    </source>
</evidence>
<evidence type="ECO:0000256" key="1">
    <source>
        <dbReference type="SAM" id="MobiDB-lite"/>
    </source>
</evidence>
<keyword evidence="2" id="KW-1133">Transmembrane helix</keyword>
<dbReference type="GO" id="GO:0042834">
    <property type="term" value="F:peptidoglycan binding"/>
    <property type="evidence" value="ECO:0007669"/>
    <property type="project" value="InterPro"/>
</dbReference>
<comment type="caution">
    <text evidence="4">The sequence shown here is derived from an EMBL/GenBank/DDBJ whole genome shotgun (WGS) entry which is preliminary data.</text>
</comment>
<dbReference type="OrthoDB" id="15657at2"/>
<accession>A0A497XLU2</accession>
<evidence type="ECO:0000313" key="5">
    <source>
        <dbReference type="Proteomes" id="UP000267841"/>
    </source>
</evidence>
<feature type="domain" description="SPOR" evidence="3">
    <location>
        <begin position="148"/>
        <end position="220"/>
    </location>
</feature>
<dbReference type="PROSITE" id="PS51724">
    <property type="entry name" value="SPOR"/>
    <property type="match status" value="1"/>
</dbReference>
<keyword evidence="5" id="KW-1185">Reference proteome</keyword>
<reference evidence="4 5" key="1">
    <citation type="submission" date="2018-10" db="EMBL/GenBank/DDBJ databases">
        <title>Genomic Encyclopedia of Archaeal and Bacterial Type Strains, Phase II (KMG-II): from individual species to whole genera.</title>
        <authorList>
            <person name="Goeker M."/>
        </authorList>
    </citation>
    <scope>NUCLEOTIDE SEQUENCE [LARGE SCALE GENOMIC DNA]</scope>
    <source>
        <strain evidence="4 5">DSM 16510</strain>
    </source>
</reference>
<keyword evidence="2" id="KW-0472">Membrane</keyword>
<sequence>MEKLKGLQKHRLVLLLGILVALVFFYFGVNTWMESQEKRVAPPPVVRSKPPVEIKPESKPIKPVEPKPIEKPIEKVAKPIPEVKPPQPKPQPQTPPPQAVAQKPKEETKPPQQKPEPKKVVKEQPKTEEKKVEQKVAKAAPEKEKKAPAQLRDYVVQIGAFKIKENADKSLNLAKEKGLEAFIIEEDGLYKVRIRVKAENPISALRKVRTSFKNAFVVQR</sequence>
<feature type="region of interest" description="Disordered" evidence="1">
    <location>
        <begin position="37"/>
        <end position="148"/>
    </location>
</feature>
<feature type="compositionally biased region" description="Basic and acidic residues" evidence="1">
    <location>
        <begin position="103"/>
        <end position="147"/>
    </location>
</feature>